<dbReference type="GO" id="GO:0006874">
    <property type="term" value="P:intracellular calcium ion homeostasis"/>
    <property type="evidence" value="ECO:0007669"/>
    <property type="project" value="TreeGrafter"/>
</dbReference>
<protein>
    <submittedName>
        <fullName evidence="11">Serine/threonine protein kinase-like protein</fullName>
    </submittedName>
</protein>
<comment type="subcellular location">
    <subcellularLocation>
        <location evidence="1">Endomembrane system</location>
        <topology evidence="1">Multi-pass membrane protein</topology>
    </subcellularLocation>
</comment>
<feature type="region of interest" description="Disordered" evidence="8">
    <location>
        <begin position="277"/>
        <end position="301"/>
    </location>
</feature>
<dbReference type="OMA" id="TQTMACL"/>
<evidence type="ECO:0000313" key="11">
    <source>
        <dbReference type="EMBL" id="EGS18954.1"/>
    </source>
</evidence>
<dbReference type="InterPro" id="IPR004713">
    <property type="entry name" value="CaH_exchang"/>
</dbReference>
<feature type="transmembrane region" description="Helical" evidence="9">
    <location>
        <begin position="184"/>
        <end position="202"/>
    </location>
</feature>
<evidence type="ECO:0000256" key="9">
    <source>
        <dbReference type="SAM" id="Phobius"/>
    </source>
</evidence>
<keyword evidence="3" id="KW-0813">Transport</keyword>
<keyword evidence="12" id="KW-1185">Reference proteome</keyword>
<feature type="transmembrane region" description="Helical" evidence="9">
    <location>
        <begin position="609"/>
        <end position="629"/>
    </location>
</feature>
<keyword evidence="5 9" id="KW-1133">Transmembrane helix</keyword>
<dbReference type="Proteomes" id="UP000008066">
    <property type="component" value="Unassembled WGS sequence"/>
</dbReference>
<organism evidence="12">
    <name type="scientific">Chaetomium thermophilum (strain DSM 1495 / CBS 144.50 / IMI 039719)</name>
    <name type="common">Thermochaetoides thermophila</name>
    <dbReference type="NCBI Taxonomy" id="759272"/>
    <lineage>
        <taxon>Eukaryota</taxon>
        <taxon>Fungi</taxon>
        <taxon>Dikarya</taxon>
        <taxon>Ascomycota</taxon>
        <taxon>Pezizomycotina</taxon>
        <taxon>Sordariomycetes</taxon>
        <taxon>Sordariomycetidae</taxon>
        <taxon>Sordariales</taxon>
        <taxon>Chaetomiaceae</taxon>
        <taxon>Thermochaetoides</taxon>
    </lineage>
</organism>
<evidence type="ECO:0000256" key="8">
    <source>
        <dbReference type="SAM" id="MobiDB-lite"/>
    </source>
</evidence>
<dbReference type="eggNOG" id="KOG1397">
    <property type="taxonomic scope" value="Eukaryota"/>
</dbReference>
<dbReference type="InterPro" id="IPR044880">
    <property type="entry name" value="NCX_ion-bd_dom_sf"/>
</dbReference>
<feature type="domain" description="Sodium/calcium exchanger membrane region" evidence="10">
    <location>
        <begin position="72"/>
        <end position="204"/>
    </location>
</feature>
<feature type="domain" description="Sodium/calcium exchanger membrane region" evidence="10">
    <location>
        <begin position="483"/>
        <end position="627"/>
    </location>
</feature>
<evidence type="ECO:0000256" key="1">
    <source>
        <dbReference type="ARBA" id="ARBA00004127"/>
    </source>
</evidence>
<feature type="transmembrane region" description="Helical" evidence="9">
    <location>
        <begin position="44"/>
        <end position="63"/>
    </location>
</feature>
<evidence type="ECO:0000256" key="3">
    <source>
        <dbReference type="ARBA" id="ARBA00022448"/>
    </source>
</evidence>
<feature type="region of interest" description="Disordered" evidence="8">
    <location>
        <begin position="228"/>
        <end position="261"/>
    </location>
</feature>
<dbReference type="AlphaFoldDB" id="G0SC28"/>
<feature type="compositionally biased region" description="Polar residues" evidence="8">
    <location>
        <begin position="450"/>
        <end position="468"/>
    </location>
</feature>
<dbReference type="InterPro" id="IPR004837">
    <property type="entry name" value="NaCa_Exmemb"/>
</dbReference>
<dbReference type="KEGG" id="cthr:CTHT_0055690"/>
<feature type="transmembrane region" description="Helical" evidence="9">
    <location>
        <begin position="103"/>
        <end position="124"/>
    </location>
</feature>
<dbReference type="EMBL" id="GL988045">
    <property type="protein sequence ID" value="EGS18954.1"/>
    <property type="molecule type" value="Genomic_DNA"/>
</dbReference>
<evidence type="ECO:0000256" key="5">
    <source>
        <dbReference type="ARBA" id="ARBA00022989"/>
    </source>
</evidence>
<proteinExistence type="inferred from homology"/>
<sequence>MPEALTNTASQVEITPVSEAPQHHPECTAARTTIQQLLLTIRQIIFSSIVNVLLVFVPVGIAAQLTGLPAGVVFAMNAVAIVPLAGLLTYATESLASYVGDTVGALMNVTFGNAVELIIFIVALVKDHIRIVQASLVGSILSNMLLILGMCFLLGGLRYREQVYNTFHASFTNSIAADDKVLQVSRGTSVIILLVYLLYLVFQLKSHSYIFAPTPQHIVERESAPGPAAQYFHNDQAPDSSQSSLQEETDGSKPRSDASELIHSTMLGKDKDERLILDQSNHDGPDTAVNRQSASNLSRRRLRSLSEQELILCPSQRNNHTVSLDESVEWNGYCQGHKSRSQPGVSHSRSSDGHGSPSQGPSRIPRQEQDGIGRIDFASGPTIEAQAIPSQLRPLSILALRPSTTSRLATCFNEPVRNSWPTTGVRRAFTEPVCHAQEPIVRSQRARGSDPTSVAPTTGSPDTLSTVQEPPKHHPCVASRNTAIILLLISTALVAVCAEFMISSIDELVATDPGLSEAFIGLILLPVVGNAAEHVTSVSMALKNKMDLAIGVAVGSSIQIALFVTPLVVLLGWALGKDMSLFFTLFETVCVFVSTFIVNFLVLDGRSNYLEGALLCAGYVIIAVAAFFYPDAQAANSLGGGN</sequence>
<keyword evidence="4 9" id="KW-0812">Transmembrane</keyword>
<feature type="compositionally biased region" description="Basic and acidic residues" evidence="8">
    <location>
        <begin position="250"/>
        <end position="260"/>
    </location>
</feature>
<dbReference type="RefSeq" id="XP_006695899.1">
    <property type="nucleotide sequence ID" value="XM_006695836.1"/>
</dbReference>
<name>G0SC28_CHATD</name>
<dbReference type="GO" id="GO:0012505">
    <property type="term" value="C:endomembrane system"/>
    <property type="evidence" value="ECO:0007669"/>
    <property type="project" value="UniProtKB-SubCell"/>
</dbReference>
<feature type="transmembrane region" description="Helical" evidence="9">
    <location>
        <begin position="482"/>
        <end position="502"/>
    </location>
</feature>
<keyword evidence="6" id="KW-0406">Ion transport</keyword>
<evidence type="ECO:0000256" key="6">
    <source>
        <dbReference type="ARBA" id="ARBA00023065"/>
    </source>
</evidence>
<feature type="transmembrane region" description="Helical" evidence="9">
    <location>
        <begin position="70"/>
        <end position="91"/>
    </location>
</feature>
<feature type="transmembrane region" description="Helical" evidence="9">
    <location>
        <begin position="581"/>
        <end position="602"/>
    </location>
</feature>
<evidence type="ECO:0000256" key="7">
    <source>
        <dbReference type="ARBA" id="ARBA00023136"/>
    </source>
</evidence>
<dbReference type="GO" id="GO:0004674">
    <property type="term" value="F:protein serine/threonine kinase activity"/>
    <property type="evidence" value="ECO:0007669"/>
    <property type="project" value="UniProtKB-KW"/>
</dbReference>
<evidence type="ECO:0000259" key="10">
    <source>
        <dbReference type="Pfam" id="PF01699"/>
    </source>
</evidence>
<comment type="similarity">
    <text evidence="2">Belongs to the Ca(2+):cation antiporter (CaCA) (TC 2.A.19) family.</text>
</comment>
<keyword evidence="11" id="KW-0808">Transferase</keyword>
<accession>G0SC28</accession>
<keyword evidence="11" id="KW-0418">Kinase</keyword>
<dbReference type="FunFam" id="1.20.1420.30:FF:000011">
    <property type="entry name" value="Vacuolar calcium ion transporter"/>
    <property type="match status" value="1"/>
</dbReference>
<gene>
    <name evidence="11" type="ORF">CTHT_0055690</name>
</gene>
<dbReference type="GO" id="GO:0015369">
    <property type="term" value="F:calcium:proton antiporter activity"/>
    <property type="evidence" value="ECO:0007669"/>
    <property type="project" value="TreeGrafter"/>
</dbReference>
<feature type="transmembrane region" description="Helical" evidence="9">
    <location>
        <begin position="136"/>
        <end position="157"/>
    </location>
</feature>
<keyword evidence="11" id="KW-0723">Serine/threonine-protein kinase</keyword>
<dbReference type="PANTHER" id="PTHR31503">
    <property type="entry name" value="VACUOLAR CALCIUM ION TRANSPORTER"/>
    <property type="match status" value="1"/>
</dbReference>
<dbReference type="HOGENOM" id="CLU_008721_3_1_1"/>
<evidence type="ECO:0000256" key="4">
    <source>
        <dbReference type="ARBA" id="ARBA00022692"/>
    </source>
</evidence>
<reference evidence="11 12" key="1">
    <citation type="journal article" date="2011" name="Cell">
        <title>Insight into structure and assembly of the nuclear pore complex by utilizing the genome of a eukaryotic thermophile.</title>
        <authorList>
            <person name="Amlacher S."/>
            <person name="Sarges P."/>
            <person name="Flemming D."/>
            <person name="van Noort V."/>
            <person name="Kunze R."/>
            <person name="Devos D.P."/>
            <person name="Arumugam M."/>
            <person name="Bork P."/>
            <person name="Hurt E."/>
        </authorList>
    </citation>
    <scope>NUCLEOTIDE SEQUENCE [LARGE SCALE GENOMIC DNA]</scope>
    <source>
        <strain evidence="12">DSM 1495 / CBS 144.50 / IMI 039719</strain>
    </source>
</reference>
<evidence type="ECO:0000313" key="12">
    <source>
        <dbReference type="Proteomes" id="UP000008066"/>
    </source>
</evidence>
<keyword evidence="7 9" id="KW-0472">Membrane</keyword>
<dbReference type="Gene3D" id="1.20.1420.30">
    <property type="entry name" value="NCX, central ion-binding region"/>
    <property type="match status" value="2"/>
</dbReference>
<feature type="transmembrane region" description="Helical" evidence="9">
    <location>
        <begin position="548"/>
        <end position="575"/>
    </location>
</feature>
<feature type="region of interest" description="Disordered" evidence="8">
    <location>
        <begin position="442"/>
        <end position="472"/>
    </location>
</feature>
<dbReference type="GeneID" id="18259607"/>
<feature type="transmembrane region" description="Helical" evidence="9">
    <location>
        <begin position="514"/>
        <end position="536"/>
    </location>
</feature>
<dbReference type="Pfam" id="PF01699">
    <property type="entry name" value="Na_Ca_ex"/>
    <property type="match status" value="2"/>
</dbReference>
<dbReference type="OrthoDB" id="1699231at2759"/>
<dbReference type="GO" id="GO:0000329">
    <property type="term" value="C:fungal-type vacuole membrane"/>
    <property type="evidence" value="ECO:0007669"/>
    <property type="project" value="TreeGrafter"/>
</dbReference>
<evidence type="ECO:0000256" key="2">
    <source>
        <dbReference type="ARBA" id="ARBA00008170"/>
    </source>
</evidence>
<feature type="compositionally biased region" description="Polar residues" evidence="8">
    <location>
        <begin position="237"/>
        <end position="246"/>
    </location>
</feature>
<feature type="region of interest" description="Disordered" evidence="8">
    <location>
        <begin position="335"/>
        <end position="367"/>
    </location>
</feature>
<dbReference type="PANTHER" id="PTHR31503:SF18">
    <property type="entry name" value="CA(2+)_H(+) EXCHANGER, PUTATIVE (EUROFUNG)-RELATED"/>
    <property type="match status" value="1"/>
</dbReference>